<reference evidence="7" key="1">
    <citation type="submission" date="2018-08" db="EMBL/GenBank/DDBJ databases">
        <authorList>
            <person name="Jin W."/>
            <person name="Wang H."/>
            <person name="Yang Y."/>
            <person name="Li M."/>
            <person name="Liu J."/>
        </authorList>
    </citation>
    <scope>NUCLEOTIDE SEQUENCE</scope>
    <source>
        <strain evidence="7">AESS21</strain>
    </source>
</reference>
<dbReference type="CDD" id="cd12131">
    <property type="entry name" value="HGbI-like"/>
    <property type="match status" value="1"/>
</dbReference>
<dbReference type="InterPro" id="IPR009050">
    <property type="entry name" value="Globin-like_sf"/>
</dbReference>
<dbReference type="GO" id="GO:0071500">
    <property type="term" value="P:cellular response to nitrosative stress"/>
    <property type="evidence" value="ECO:0007669"/>
    <property type="project" value="TreeGrafter"/>
</dbReference>
<dbReference type="InterPro" id="IPR012292">
    <property type="entry name" value="Globin/Proto"/>
</dbReference>
<dbReference type="Pfam" id="PF00042">
    <property type="entry name" value="Globin"/>
    <property type="match status" value="1"/>
</dbReference>
<evidence type="ECO:0000256" key="5">
    <source>
        <dbReference type="RuleBase" id="RU000356"/>
    </source>
</evidence>
<evidence type="ECO:0000313" key="7">
    <source>
        <dbReference type="EMBL" id="MBS8261037.1"/>
    </source>
</evidence>
<dbReference type="GO" id="GO:0008941">
    <property type="term" value="F:nitric oxide dioxygenase NAD(P)H activity"/>
    <property type="evidence" value="ECO:0007669"/>
    <property type="project" value="TreeGrafter"/>
</dbReference>
<protein>
    <submittedName>
        <fullName evidence="7">Hemin receptor</fullName>
    </submittedName>
</protein>
<comment type="similarity">
    <text evidence="5">Belongs to the globin family.</text>
</comment>
<dbReference type="GO" id="GO:0005344">
    <property type="term" value="F:oxygen carrier activity"/>
    <property type="evidence" value="ECO:0007669"/>
    <property type="project" value="UniProtKB-KW"/>
</dbReference>
<organism evidence="7 8">
    <name type="scientific">Roseibium polysiphoniae</name>
    <dbReference type="NCBI Taxonomy" id="2571221"/>
    <lineage>
        <taxon>Bacteria</taxon>
        <taxon>Pseudomonadati</taxon>
        <taxon>Pseudomonadota</taxon>
        <taxon>Alphaproteobacteria</taxon>
        <taxon>Hyphomicrobiales</taxon>
        <taxon>Stappiaceae</taxon>
        <taxon>Roseibium</taxon>
    </lineage>
</organism>
<dbReference type="PRINTS" id="PR01907">
    <property type="entry name" value="WORMGLOBIN"/>
</dbReference>
<keyword evidence="3" id="KW-0479">Metal-binding</keyword>
<keyword evidence="7" id="KW-0675">Receptor</keyword>
<name>A0A944GTA2_9HYPH</name>
<keyword evidence="4" id="KW-0408">Iron</keyword>
<keyword evidence="5" id="KW-0813">Transport</keyword>
<evidence type="ECO:0000256" key="2">
    <source>
        <dbReference type="ARBA" id="ARBA00022621"/>
    </source>
</evidence>
<dbReference type="AlphaFoldDB" id="A0A944GTA2"/>
<evidence type="ECO:0000313" key="8">
    <source>
        <dbReference type="Proteomes" id="UP000705379"/>
    </source>
</evidence>
<feature type="domain" description="Globin" evidence="6">
    <location>
        <begin position="1"/>
        <end position="134"/>
    </location>
</feature>
<keyword evidence="1 5" id="KW-0349">Heme</keyword>
<dbReference type="Proteomes" id="UP000705379">
    <property type="component" value="Unassembled WGS sequence"/>
</dbReference>
<gene>
    <name evidence="7" type="ORF">DYI23_12485</name>
</gene>
<dbReference type="PANTHER" id="PTHR43396:SF3">
    <property type="entry name" value="FLAVOHEMOPROTEIN"/>
    <property type="match status" value="1"/>
</dbReference>
<evidence type="ECO:0000256" key="3">
    <source>
        <dbReference type="ARBA" id="ARBA00022723"/>
    </source>
</evidence>
<dbReference type="PROSITE" id="PS01033">
    <property type="entry name" value="GLOBIN"/>
    <property type="match status" value="1"/>
</dbReference>
<dbReference type="GO" id="GO:0020037">
    <property type="term" value="F:heme binding"/>
    <property type="evidence" value="ECO:0007669"/>
    <property type="project" value="InterPro"/>
</dbReference>
<dbReference type="SUPFAM" id="SSF46458">
    <property type="entry name" value="Globin-like"/>
    <property type="match status" value="1"/>
</dbReference>
<dbReference type="GO" id="GO:0046872">
    <property type="term" value="F:metal ion binding"/>
    <property type="evidence" value="ECO:0007669"/>
    <property type="project" value="UniProtKB-KW"/>
</dbReference>
<reference evidence="7" key="2">
    <citation type="journal article" date="2021" name="Microorganisms">
        <title>Bacterial Dimethylsulfoniopropionate Biosynthesis in the East China Sea.</title>
        <authorList>
            <person name="Liu J."/>
            <person name="Zhang Y."/>
            <person name="Liu J."/>
            <person name="Zhong H."/>
            <person name="Williams B.T."/>
            <person name="Zheng Y."/>
            <person name="Curson A.R.J."/>
            <person name="Sun C."/>
            <person name="Sun H."/>
            <person name="Song D."/>
            <person name="Wagner Mackenzie B."/>
            <person name="Bermejo Martinez A."/>
            <person name="Todd J.D."/>
            <person name="Zhang X.H."/>
        </authorList>
    </citation>
    <scope>NUCLEOTIDE SEQUENCE</scope>
    <source>
        <strain evidence="7">AESS21</strain>
    </source>
</reference>
<dbReference type="InterPro" id="IPR000971">
    <property type="entry name" value="Globin"/>
</dbReference>
<dbReference type="GO" id="GO:0019825">
    <property type="term" value="F:oxygen binding"/>
    <property type="evidence" value="ECO:0007669"/>
    <property type="project" value="InterPro"/>
</dbReference>
<keyword evidence="2 5" id="KW-0561">Oxygen transport</keyword>
<sequence>MTPDQIQLVQTSFAKVVPIADEAAAIFYGRLFEIAPEVTPLFKSDLSEQGRKLMTTLGVVVNGLTNLEAVLPAAKVLAVKHVDYGVKAGHYAPVGEALIWTLEKGLGDAFTEETKTAWVEAYTALSGVMIEAAYTGSTEAAE</sequence>
<dbReference type="Gene3D" id="1.10.490.10">
    <property type="entry name" value="Globins"/>
    <property type="match status" value="1"/>
</dbReference>
<dbReference type="PANTHER" id="PTHR43396">
    <property type="entry name" value="FLAVOHEMOPROTEIN"/>
    <property type="match status" value="1"/>
</dbReference>
<accession>A0A944GTA2</accession>
<evidence type="ECO:0000259" key="6">
    <source>
        <dbReference type="PROSITE" id="PS01033"/>
    </source>
</evidence>
<proteinExistence type="inferred from homology"/>
<evidence type="ECO:0000256" key="1">
    <source>
        <dbReference type="ARBA" id="ARBA00022617"/>
    </source>
</evidence>
<comment type="caution">
    <text evidence="7">The sequence shown here is derived from an EMBL/GenBank/DDBJ whole genome shotgun (WGS) entry which is preliminary data.</text>
</comment>
<dbReference type="GO" id="GO:0071949">
    <property type="term" value="F:FAD binding"/>
    <property type="evidence" value="ECO:0007669"/>
    <property type="project" value="TreeGrafter"/>
</dbReference>
<dbReference type="RefSeq" id="WP_213216503.1">
    <property type="nucleotide sequence ID" value="NZ_QTKU01000003.1"/>
</dbReference>
<dbReference type="EMBL" id="QTKU01000003">
    <property type="protein sequence ID" value="MBS8261037.1"/>
    <property type="molecule type" value="Genomic_DNA"/>
</dbReference>
<dbReference type="GO" id="GO:0046210">
    <property type="term" value="P:nitric oxide catabolic process"/>
    <property type="evidence" value="ECO:0007669"/>
    <property type="project" value="TreeGrafter"/>
</dbReference>
<evidence type="ECO:0000256" key="4">
    <source>
        <dbReference type="ARBA" id="ARBA00023004"/>
    </source>
</evidence>